<reference evidence="3 4" key="1">
    <citation type="submission" date="2019-08" db="EMBL/GenBank/DDBJ databases">
        <authorList>
            <person name="Peeters C."/>
        </authorList>
    </citation>
    <scope>NUCLEOTIDE SEQUENCE [LARGE SCALE GENOMIC DNA]</scope>
    <source>
        <strain evidence="3 4">LMG 31114</strain>
    </source>
</reference>
<sequence>MTLAEMKQRRSQLANEMRSYHEAQGDGAWGDEQRSKWDAMRADIKILDDKILREEELRANDQRYVEGNAAELAAQAARAAGTQTEDEQRSALFDRFMRRGLGDLSTEERQALAAESRAQGVAEPSRGGYTVPTTFLARVQESMRAFGGIASVSQLLVTDSGNPIEWPTSDGTNDEGALVGENEDAGEKDVEFGLDAVGAHKLTSKVIRVSNELLNDAGVDMEAFLAGRAGSRIGRVRARLIVQGTGAGKPAQPKGLEASAPVGKIAAAADKFTWKEINALIHSVDPAYRSAPNFRLAFNDSTMQLIEEMEDGQGRPLWIPGLDAGAPARILKYQYVVDQAVANVGAGSKFMYAGDFSQFVIREVRSMTLKRLVERYAEFDQTGFLMFYRFGCVQQDLAAIKSLQGKPA</sequence>
<gene>
    <name evidence="3" type="ORF">PPN31114_03518</name>
</gene>
<dbReference type="OrthoDB" id="9786516at2"/>
<dbReference type="Pfam" id="PF05065">
    <property type="entry name" value="Phage_capsid"/>
    <property type="match status" value="1"/>
</dbReference>
<dbReference type="NCBIfam" id="TIGR01554">
    <property type="entry name" value="major_cap_HK97"/>
    <property type="match status" value="1"/>
</dbReference>
<dbReference type="RefSeq" id="WP_150680766.1">
    <property type="nucleotide sequence ID" value="NZ_CABPSK010000003.1"/>
</dbReference>
<name>A0A5E4WUV5_9BURK</name>
<organism evidence="3 4">
    <name type="scientific">Pandoraea pneumonica</name>
    <dbReference type="NCBI Taxonomy" id="2508299"/>
    <lineage>
        <taxon>Bacteria</taxon>
        <taxon>Pseudomonadati</taxon>
        <taxon>Pseudomonadota</taxon>
        <taxon>Betaproteobacteria</taxon>
        <taxon>Burkholderiales</taxon>
        <taxon>Burkholderiaceae</taxon>
        <taxon>Pandoraea</taxon>
    </lineage>
</organism>
<dbReference type="SUPFAM" id="SSF56563">
    <property type="entry name" value="Major capsid protein gp5"/>
    <property type="match status" value="1"/>
</dbReference>
<dbReference type="InterPro" id="IPR054612">
    <property type="entry name" value="Phage_capsid-like_C"/>
</dbReference>
<comment type="subcellular location">
    <subcellularLocation>
        <location evidence="1">Virion</location>
    </subcellularLocation>
</comment>
<accession>A0A5E4WUV5</accession>
<dbReference type="Proteomes" id="UP000366945">
    <property type="component" value="Unassembled WGS sequence"/>
</dbReference>
<evidence type="ECO:0000259" key="2">
    <source>
        <dbReference type="Pfam" id="PF05065"/>
    </source>
</evidence>
<proteinExistence type="predicted"/>
<evidence type="ECO:0000256" key="1">
    <source>
        <dbReference type="ARBA" id="ARBA00004328"/>
    </source>
</evidence>
<feature type="domain" description="Phage capsid-like C-terminal" evidence="2">
    <location>
        <begin position="127"/>
        <end position="404"/>
    </location>
</feature>
<dbReference type="EMBL" id="CABPSK010000003">
    <property type="protein sequence ID" value="VVE28301.1"/>
    <property type="molecule type" value="Genomic_DNA"/>
</dbReference>
<dbReference type="InterPro" id="IPR024455">
    <property type="entry name" value="Phage_capsid"/>
</dbReference>
<dbReference type="GeneID" id="300405527"/>
<keyword evidence="4" id="KW-1185">Reference proteome</keyword>
<dbReference type="Gene3D" id="3.30.2400.10">
    <property type="entry name" value="Major capsid protein gp5"/>
    <property type="match status" value="1"/>
</dbReference>
<evidence type="ECO:0000313" key="3">
    <source>
        <dbReference type="EMBL" id="VVE28301.1"/>
    </source>
</evidence>
<protein>
    <submittedName>
        <fullName evidence="3">Capsid protein</fullName>
    </submittedName>
</protein>
<evidence type="ECO:0000313" key="4">
    <source>
        <dbReference type="Proteomes" id="UP000366945"/>
    </source>
</evidence>
<dbReference type="AlphaFoldDB" id="A0A5E4WUV5"/>